<name>A0A3E1K4D0_9GAMM</name>
<evidence type="ECO:0000256" key="1">
    <source>
        <dbReference type="RuleBase" id="RU000356"/>
    </source>
</evidence>
<sequence length="134" mass="15590">MSDAYAGVQASYGRCTRKKGFITRFYELLLDSDPRMEPMFSHTDWTKQNKALRRGISIALTYAGGSKIVERSLKEMADVHSRKGHAPVKPELYGYWRQSLLQAVREHDDRLTPELENKWAEALKKTTDFFVERY</sequence>
<keyword evidence="1" id="KW-0349">Heme</keyword>
<dbReference type="CDD" id="cd01040">
    <property type="entry name" value="Mb-like"/>
    <property type="match status" value="1"/>
</dbReference>
<dbReference type="Pfam" id="PF00042">
    <property type="entry name" value="Globin"/>
    <property type="match status" value="1"/>
</dbReference>
<dbReference type="GO" id="GO:0019825">
    <property type="term" value="F:oxygen binding"/>
    <property type="evidence" value="ECO:0007669"/>
    <property type="project" value="InterPro"/>
</dbReference>
<keyword evidence="1" id="KW-0813">Transport</keyword>
<protein>
    <submittedName>
        <fullName evidence="3">Globin</fullName>
    </submittedName>
</protein>
<comment type="caution">
    <text evidence="3">The sequence shown here is derived from an EMBL/GenBank/DDBJ whole genome shotgun (WGS) entry which is preliminary data.</text>
</comment>
<dbReference type="GO" id="GO:0005344">
    <property type="term" value="F:oxygen carrier activity"/>
    <property type="evidence" value="ECO:0007669"/>
    <property type="project" value="UniProtKB-KW"/>
</dbReference>
<dbReference type="Proteomes" id="UP000260351">
    <property type="component" value="Unassembled WGS sequence"/>
</dbReference>
<dbReference type="EMBL" id="QUZK01000053">
    <property type="protein sequence ID" value="RFF28922.1"/>
    <property type="molecule type" value="Genomic_DNA"/>
</dbReference>
<dbReference type="SUPFAM" id="SSF46458">
    <property type="entry name" value="Globin-like"/>
    <property type="match status" value="1"/>
</dbReference>
<keyword evidence="1" id="KW-0561">Oxygen transport</keyword>
<dbReference type="InterPro" id="IPR012292">
    <property type="entry name" value="Globin/Proto"/>
</dbReference>
<comment type="similarity">
    <text evidence="1">Belongs to the globin family.</text>
</comment>
<evidence type="ECO:0000313" key="4">
    <source>
        <dbReference type="Proteomes" id="UP000260351"/>
    </source>
</evidence>
<proteinExistence type="inferred from homology"/>
<dbReference type="InterPro" id="IPR044399">
    <property type="entry name" value="Mb-like_M"/>
</dbReference>
<gene>
    <name evidence="3" type="ORF">DZC52_15190</name>
</gene>
<dbReference type="InterPro" id="IPR009050">
    <property type="entry name" value="Globin-like_sf"/>
</dbReference>
<dbReference type="Gene3D" id="1.10.490.10">
    <property type="entry name" value="Globins"/>
    <property type="match status" value="1"/>
</dbReference>
<dbReference type="InterPro" id="IPR000971">
    <property type="entry name" value="Globin"/>
</dbReference>
<feature type="domain" description="Globin" evidence="2">
    <location>
        <begin position="24"/>
        <end position="126"/>
    </location>
</feature>
<dbReference type="AlphaFoldDB" id="A0A3E1K4D0"/>
<reference evidence="3 4" key="1">
    <citation type="submission" date="2018-08" db="EMBL/GenBank/DDBJ databases">
        <title>Wenzhouxiangella salilacus sp. nov., a novel bacterium isolated from a saline lake in Xinjiang Province, China.</title>
        <authorList>
            <person name="Han S."/>
        </authorList>
    </citation>
    <scope>NUCLEOTIDE SEQUENCE [LARGE SCALE GENOMIC DNA]</scope>
    <source>
        <strain evidence="3 4">XDB06</strain>
    </source>
</reference>
<evidence type="ECO:0000259" key="2">
    <source>
        <dbReference type="Pfam" id="PF00042"/>
    </source>
</evidence>
<accession>A0A3E1K4D0</accession>
<keyword evidence="1" id="KW-0479">Metal-binding</keyword>
<keyword evidence="1" id="KW-0408">Iron</keyword>
<dbReference type="RefSeq" id="WP_116652009.1">
    <property type="nucleotide sequence ID" value="NZ_QUZK01000053.1"/>
</dbReference>
<evidence type="ECO:0000313" key="3">
    <source>
        <dbReference type="EMBL" id="RFF28922.1"/>
    </source>
</evidence>
<dbReference type="OrthoDB" id="9024187at2"/>
<keyword evidence="4" id="KW-1185">Reference proteome</keyword>
<organism evidence="3 4">
    <name type="scientific">Wenzhouxiangella sediminis</name>
    <dbReference type="NCBI Taxonomy" id="1792836"/>
    <lineage>
        <taxon>Bacteria</taxon>
        <taxon>Pseudomonadati</taxon>
        <taxon>Pseudomonadota</taxon>
        <taxon>Gammaproteobacteria</taxon>
        <taxon>Chromatiales</taxon>
        <taxon>Wenzhouxiangellaceae</taxon>
        <taxon>Wenzhouxiangella</taxon>
    </lineage>
</organism>
<dbReference type="GO" id="GO:0020037">
    <property type="term" value="F:heme binding"/>
    <property type="evidence" value="ECO:0007669"/>
    <property type="project" value="InterPro"/>
</dbReference>